<dbReference type="Proteomes" id="UP001221757">
    <property type="component" value="Unassembled WGS sequence"/>
</dbReference>
<feature type="transmembrane region" description="Helical" evidence="2">
    <location>
        <begin position="326"/>
        <end position="350"/>
    </location>
</feature>
<dbReference type="EMBL" id="JARKIE010000009">
    <property type="protein sequence ID" value="KAJ7704825.1"/>
    <property type="molecule type" value="Genomic_DNA"/>
</dbReference>
<evidence type="ECO:0000256" key="1">
    <source>
        <dbReference type="SAM" id="MobiDB-lite"/>
    </source>
</evidence>
<sequence length="419" mass="43837">MPCRACNRRHFISSLPPRRMSTTVAANVAIVDDQDPLIHYTGVWQTSGGTGEFNVTTSFSSEAGAAATLSFNGTSVTVFGTVAAETEPNASLTFLVDSSVTGAYTPPNGMTSDIHHEALWASQSLSDGPHTLVITQATAQAAGVIFLDYIMWNTTSHAVPAYFIDDRDARIKYTPPWRQFGSDPDFMHTSQGTTTVGDSLSLQFDGTRITYWGGINNGSVGQVLNASMSIDSGPPKYFVPGLQSASVTTNNLYFDSGDLQPGTHQLTVTAENAHTVWSDYFLVTPNPVSSASATSASGSTSTSGTAGSDSTNSATPPPVKKSSHTAAIAASVVVVVVVLIALAGAIFFFLRRRRQRREPAGSGGTGEAAWPGAGGVHYAGGAVAGPSGTQHSGPDNKLARYQVPPVRANGEEAPPQYEA</sequence>
<feature type="compositionally biased region" description="Gly residues" evidence="1">
    <location>
        <begin position="361"/>
        <end position="378"/>
    </location>
</feature>
<comment type="caution">
    <text evidence="3">The sequence shown here is derived from an EMBL/GenBank/DDBJ whole genome shotgun (WGS) entry which is preliminary data.</text>
</comment>
<evidence type="ECO:0000313" key="4">
    <source>
        <dbReference type="Proteomes" id="UP001221757"/>
    </source>
</evidence>
<feature type="region of interest" description="Disordered" evidence="1">
    <location>
        <begin position="291"/>
        <end position="321"/>
    </location>
</feature>
<gene>
    <name evidence="3" type="ORF">B0H17DRAFT_1038641</name>
</gene>
<keyword evidence="2" id="KW-1133">Transmembrane helix</keyword>
<keyword evidence="2" id="KW-0812">Transmembrane</keyword>
<name>A0AAD7GTB4_MYCRO</name>
<evidence type="ECO:0000256" key="2">
    <source>
        <dbReference type="SAM" id="Phobius"/>
    </source>
</evidence>
<dbReference type="AlphaFoldDB" id="A0AAD7GTB4"/>
<proteinExistence type="predicted"/>
<protein>
    <submittedName>
        <fullName evidence="3">Uncharacterized protein</fullName>
    </submittedName>
</protein>
<feature type="compositionally biased region" description="Low complexity" evidence="1">
    <location>
        <begin position="291"/>
        <end position="314"/>
    </location>
</feature>
<dbReference type="Gene3D" id="2.60.120.260">
    <property type="entry name" value="Galactose-binding domain-like"/>
    <property type="match status" value="2"/>
</dbReference>
<feature type="region of interest" description="Disordered" evidence="1">
    <location>
        <begin position="358"/>
        <end position="419"/>
    </location>
</feature>
<keyword evidence="2" id="KW-0472">Membrane</keyword>
<evidence type="ECO:0000313" key="3">
    <source>
        <dbReference type="EMBL" id="KAJ7704825.1"/>
    </source>
</evidence>
<accession>A0AAD7GTB4</accession>
<keyword evidence="4" id="KW-1185">Reference proteome</keyword>
<organism evidence="3 4">
    <name type="scientific">Mycena rosella</name>
    <name type="common">Pink bonnet</name>
    <name type="synonym">Agaricus rosellus</name>
    <dbReference type="NCBI Taxonomy" id="1033263"/>
    <lineage>
        <taxon>Eukaryota</taxon>
        <taxon>Fungi</taxon>
        <taxon>Dikarya</taxon>
        <taxon>Basidiomycota</taxon>
        <taxon>Agaricomycotina</taxon>
        <taxon>Agaricomycetes</taxon>
        <taxon>Agaricomycetidae</taxon>
        <taxon>Agaricales</taxon>
        <taxon>Marasmiineae</taxon>
        <taxon>Mycenaceae</taxon>
        <taxon>Mycena</taxon>
    </lineage>
</organism>
<reference evidence="3" key="1">
    <citation type="submission" date="2023-03" db="EMBL/GenBank/DDBJ databases">
        <title>Massive genome expansion in bonnet fungi (Mycena s.s.) driven by repeated elements and novel gene families across ecological guilds.</title>
        <authorList>
            <consortium name="Lawrence Berkeley National Laboratory"/>
            <person name="Harder C.B."/>
            <person name="Miyauchi S."/>
            <person name="Viragh M."/>
            <person name="Kuo A."/>
            <person name="Thoen E."/>
            <person name="Andreopoulos B."/>
            <person name="Lu D."/>
            <person name="Skrede I."/>
            <person name="Drula E."/>
            <person name="Henrissat B."/>
            <person name="Morin E."/>
            <person name="Kohler A."/>
            <person name="Barry K."/>
            <person name="LaButti K."/>
            <person name="Morin E."/>
            <person name="Salamov A."/>
            <person name="Lipzen A."/>
            <person name="Mereny Z."/>
            <person name="Hegedus B."/>
            <person name="Baldrian P."/>
            <person name="Stursova M."/>
            <person name="Weitz H."/>
            <person name="Taylor A."/>
            <person name="Grigoriev I.V."/>
            <person name="Nagy L.G."/>
            <person name="Martin F."/>
            <person name="Kauserud H."/>
        </authorList>
    </citation>
    <scope>NUCLEOTIDE SEQUENCE</scope>
    <source>
        <strain evidence="3">CBHHK067</strain>
    </source>
</reference>